<evidence type="ECO:0000313" key="2">
    <source>
        <dbReference type="Proteomes" id="UP001472677"/>
    </source>
</evidence>
<protein>
    <submittedName>
        <fullName evidence="1">Uncharacterized protein</fullName>
    </submittedName>
</protein>
<reference evidence="1 2" key="1">
    <citation type="journal article" date="2024" name="G3 (Bethesda)">
        <title>Genome assembly of Hibiscus sabdariffa L. provides insights into metabolisms of medicinal natural products.</title>
        <authorList>
            <person name="Kim T."/>
        </authorList>
    </citation>
    <scope>NUCLEOTIDE SEQUENCE [LARGE SCALE GENOMIC DNA]</scope>
    <source>
        <strain evidence="1">TK-2024</strain>
        <tissue evidence="1">Old leaves</tissue>
    </source>
</reference>
<dbReference type="Proteomes" id="UP001472677">
    <property type="component" value="Unassembled WGS sequence"/>
</dbReference>
<proteinExistence type="predicted"/>
<sequence>MNGTISMSVEPVTVENATTSNNVVGSFAANEVIPDSSPSRREQQTSLETLDNTQVMDTIPAAIDSQLPPSVVPSTMHLSATLNVLEVPELGALNLESCEGCSLQHGVHESVSTEHTMNESLEDTSIDANCPVVESTASTSKNVHTMILNGSKQFKLS</sequence>
<evidence type="ECO:0000313" key="1">
    <source>
        <dbReference type="EMBL" id="KAK8511571.1"/>
    </source>
</evidence>
<organism evidence="1 2">
    <name type="scientific">Hibiscus sabdariffa</name>
    <name type="common">roselle</name>
    <dbReference type="NCBI Taxonomy" id="183260"/>
    <lineage>
        <taxon>Eukaryota</taxon>
        <taxon>Viridiplantae</taxon>
        <taxon>Streptophyta</taxon>
        <taxon>Embryophyta</taxon>
        <taxon>Tracheophyta</taxon>
        <taxon>Spermatophyta</taxon>
        <taxon>Magnoliopsida</taxon>
        <taxon>eudicotyledons</taxon>
        <taxon>Gunneridae</taxon>
        <taxon>Pentapetalae</taxon>
        <taxon>rosids</taxon>
        <taxon>malvids</taxon>
        <taxon>Malvales</taxon>
        <taxon>Malvaceae</taxon>
        <taxon>Malvoideae</taxon>
        <taxon>Hibiscus</taxon>
    </lineage>
</organism>
<name>A0ABR2BWY3_9ROSI</name>
<comment type="caution">
    <text evidence="1">The sequence shown here is derived from an EMBL/GenBank/DDBJ whole genome shotgun (WGS) entry which is preliminary data.</text>
</comment>
<accession>A0ABR2BWY3</accession>
<keyword evidence="2" id="KW-1185">Reference proteome</keyword>
<gene>
    <name evidence="1" type="ORF">V6N12_038173</name>
</gene>
<dbReference type="EMBL" id="JBBPBM010000078">
    <property type="protein sequence ID" value="KAK8511571.1"/>
    <property type="molecule type" value="Genomic_DNA"/>
</dbReference>